<evidence type="ECO:0000256" key="5">
    <source>
        <dbReference type="ARBA" id="ARBA00022741"/>
    </source>
</evidence>
<dbReference type="Gene3D" id="3.30.70.890">
    <property type="entry name" value="GHMP kinase, C-terminal domain"/>
    <property type="match status" value="1"/>
</dbReference>
<accession>A0AA52EG38</accession>
<keyword evidence="4" id="KW-0479">Metal-binding</keyword>
<evidence type="ECO:0000313" key="15">
    <source>
        <dbReference type="EMBL" id="WND04095.1"/>
    </source>
</evidence>
<dbReference type="InterPro" id="IPR006206">
    <property type="entry name" value="Mevalonate/galactokinase"/>
</dbReference>
<dbReference type="PANTHER" id="PTHR10457:SF7">
    <property type="entry name" value="GALACTOKINASE-RELATED"/>
    <property type="match status" value="1"/>
</dbReference>
<keyword evidence="16" id="KW-1185">Reference proteome</keyword>
<dbReference type="AlphaFoldDB" id="A0AA52EG38"/>
<dbReference type="FunFam" id="3.30.70.890:FF:000001">
    <property type="entry name" value="Galactokinase"/>
    <property type="match status" value="1"/>
</dbReference>
<evidence type="ECO:0000256" key="3">
    <source>
        <dbReference type="ARBA" id="ARBA00022679"/>
    </source>
</evidence>
<dbReference type="InterPro" id="IPR020568">
    <property type="entry name" value="Ribosomal_Su5_D2-typ_SF"/>
</dbReference>
<dbReference type="SUPFAM" id="SSF54211">
    <property type="entry name" value="Ribosomal protein S5 domain 2-like"/>
    <property type="match status" value="1"/>
</dbReference>
<dbReference type="PRINTS" id="PR00473">
    <property type="entry name" value="GALCTOKINASE"/>
</dbReference>
<keyword evidence="2" id="KW-0963">Cytoplasm</keyword>
<evidence type="ECO:0000256" key="1">
    <source>
        <dbReference type="ARBA" id="ARBA00006566"/>
    </source>
</evidence>
<dbReference type="FunFam" id="3.30.230.10:FF:000017">
    <property type="entry name" value="Galactokinase"/>
    <property type="match status" value="1"/>
</dbReference>
<dbReference type="KEGG" id="tmk:QGN29_06870"/>
<dbReference type="EC" id="2.7.1.6" evidence="11"/>
<keyword evidence="9" id="KW-0299">Galactose metabolism</keyword>
<dbReference type="Gene3D" id="3.30.230.10">
    <property type="match status" value="1"/>
</dbReference>
<dbReference type="PIRSF" id="PIRSF000530">
    <property type="entry name" value="Galactokinase"/>
    <property type="match status" value="1"/>
</dbReference>
<dbReference type="InterPro" id="IPR036554">
    <property type="entry name" value="GHMP_kinase_C_sf"/>
</dbReference>
<dbReference type="RefSeq" id="WP_310799959.1">
    <property type="nucleotide sequence ID" value="NZ_CP123872.1"/>
</dbReference>
<proteinExistence type="inferred from homology"/>
<dbReference type="GO" id="GO:0005524">
    <property type="term" value="F:ATP binding"/>
    <property type="evidence" value="ECO:0007669"/>
    <property type="project" value="UniProtKB-UniRule"/>
</dbReference>
<evidence type="ECO:0000256" key="4">
    <source>
        <dbReference type="ARBA" id="ARBA00022723"/>
    </source>
</evidence>
<keyword evidence="8" id="KW-0460">Magnesium</keyword>
<dbReference type="Pfam" id="PF08544">
    <property type="entry name" value="GHMP_kinases_C"/>
    <property type="match status" value="1"/>
</dbReference>
<dbReference type="Pfam" id="PF00288">
    <property type="entry name" value="GHMP_kinases_N"/>
    <property type="match status" value="1"/>
</dbReference>
<feature type="domain" description="GHMP kinase C-terminal" evidence="13">
    <location>
        <begin position="282"/>
        <end position="363"/>
    </location>
</feature>
<dbReference type="NCBIfam" id="TIGR00131">
    <property type="entry name" value="gal_kin"/>
    <property type="match status" value="1"/>
</dbReference>
<protein>
    <recommendedName>
        <fullName evidence="11">Galactokinase</fullName>
        <ecNumber evidence="11">2.7.1.6</ecNumber>
    </recommendedName>
</protein>
<dbReference type="InterPro" id="IPR013750">
    <property type="entry name" value="GHMP_kinase_C_dom"/>
</dbReference>
<evidence type="ECO:0000313" key="16">
    <source>
        <dbReference type="Proteomes" id="UP001268683"/>
    </source>
</evidence>
<organism evidence="15 16">
    <name type="scientific">Temperatibacter marinus</name>
    <dbReference type="NCBI Taxonomy" id="1456591"/>
    <lineage>
        <taxon>Bacteria</taxon>
        <taxon>Pseudomonadati</taxon>
        <taxon>Pseudomonadota</taxon>
        <taxon>Alphaproteobacteria</taxon>
        <taxon>Kordiimonadales</taxon>
        <taxon>Temperatibacteraceae</taxon>
        <taxon>Temperatibacter</taxon>
    </lineage>
</organism>
<dbReference type="InterPro" id="IPR000705">
    <property type="entry name" value="Galactokinase"/>
</dbReference>
<gene>
    <name evidence="15" type="primary">galK</name>
    <name evidence="15" type="ORF">QGN29_06870</name>
</gene>
<dbReference type="SUPFAM" id="SSF55060">
    <property type="entry name" value="GHMP Kinase, C-terminal domain"/>
    <property type="match status" value="1"/>
</dbReference>
<dbReference type="Pfam" id="PF10509">
    <property type="entry name" value="GalKase_gal_bdg"/>
    <property type="match status" value="1"/>
</dbReference>
<evidence type="ECO:0000256" key="11">
    <source>
        <dbReference type="NCBIfam" id="TIGR00131"/>
    </source>
</evidence>
<keyword evidence="7" id="KW-0067">ATP-binding</keyword>
<dbReference type="GO" id="GO:0006012">
    <property type="term" value="P:galactose metabolic process"/>
    <property type="evidence" value="ECO:0007669"/>
    <property type="project" value="UniProtKB-UniRule"/>
</dbReference>
<dbReference type="InterPro" id="IPR014721">
    <property type="entry name" value="Ribsml_uS5_D2-typ_fold_subgr"/>
</dbReference>
<evidence type="ECO:0000256" key="8">
    <source>
        <dbReference type="ARBA" id="ARBA00022842"/>
    </source>
</evidence>
<dbReference type="PANTHER" id="PTHR10457">
    <property type="entry name" value="MEVALONATE KINASE/GALACTOKINASE"/>
    <property type="match status" value="1"/>
</dbReference>
<dbReference type="GO" id="GO:0005829">
    <property type="term" value="C:cytosol"/>
    <property type="evidence" value="ECO:0007669"/>
    <property type="project" value="TreeGrafter"/>
</dbReference>
<dbReference type="PROSITE" id="PS00106">
    <property type="entry name" value="GALACTOKINASE"/>
    <property type="match status" value="1"/>
</dbReference>
<evidence type="ECO:0000259" key="13">
    <source>
        <dbReference type="Pfam" id="PF08544"/>
    </source>
</evidence>
<evidence type="ECO:0000259" key="12">
    <source>
        <dbReference type="Pfam" id="PF00288"/>
    </source>
</evidence>
<feature type="domain" description="Galactokinase N-terminal" evidence="14">
    <location>
        <begin position="14"/>
        <end position="57"/>
    </location>
</feature>
<reference evidence="15" key="1">
    <citation type="submission" date="2023-04" db="EMBL/GenBank/DDBJ databases">
        <title>Complete genome sequence of Temperatibacter marinus.</title>
        <authorList>
            <person name="Rong J.-C."/>
            <person name="Yi M.-L."/>
            <person name="Zhao Q."/>
        </authorList>
    </citation>
    <scope>NUCLEOTIDE SEQUENCE</scope>
    <source>
        <strain evidence="15">NBRC 110045</strain>
    </source>
</reference>
<keyword evidence="6" id="KW-0418">Kinase</keyword>
<keyword evidence="10" id="KW-0119">Carbohydrate metabolism</keyword>
<dbReference type="EMBL" id="CP123872">
    <property type="protein sequence ID" value="WND04095.1"/>
    <property type="molecule type" value="Genomic_DNA"/>
</dbReference>
<dbReference type="GO" id="GO:0004335">
    <property type="term" value="F:galactokinase activity"/>
    <property type="evidence" value="ECO:0007669"/>
    <property type="project" value="UniProtKB-UniRule"/>
</dbReference>
<dbReference type="InterPro" id="IPR006203">
    <property type="entry name" value="GHMP_knse_ATP-bd_CS"/>
</dbReference>
<dbReference type="InterPro" id="IPR019741">
    <property type="entry name" value="Galactokinase_CS"/>
</dbReference>
<evidence type="ECO:0000256" key="2">
    <source>
        <dbReference type="ARBA" id="ARBA00022490"/>
    </source>
</evidence>
<dbReference type="InterPro" id="IPR006204">
    <property type="entry name" value="GHMP_kinase_N_dom"/>
</dbReference>
<evidence type="ECO:0000256" key="10">
    <source>
        <dbReference type="ARBA" id="ARBA00023277"/>
    </source>
</evidence>
<feature type="domain" description="GHMP kinase N-terminal" evidence="12">
    <location>
        <begin position="99"/>
        <end position="185"/>
    </location>
</feature>
<evidence type="ECO:0000259" key="14">
    <source>
        <dbReference type="Pfam" id="PF10509"/>
    </source>
</evidence>
<comment type="similarity">
    <text evidence="1">Belongs to the GHMP kinase family. GalK subfamily.</text>
</comment>
<dbReference type="PROSITE" id="PS00627">
    <property type="entry name" value="GHMP_KINASES_ATP"/>
    <property type="match status" value="1"/>
</dbReference>
<evidence type="ECO:0000256" key="6">
    <source>
        <dbReference type="ARBA" id="ARBA00022777"/>
    </source>
</evidence>
<dbReference type="PRINTS" id="PR00959">
    <property type="entry name" value="MEVGALKINASE"/>
</dbReference>
<name>A0AA52EG38_9PROT</name>
<evidence type="ECO:0000256" key="7">
    <source>
        <dbReference type="ARBA" id="ARBA00022840"/>
    </source>
</evidence>
<keyword evidence="3 15" id="KW-0808">Transferase</keyword>
<dbReference type="Proteomes" id="UP001268683">
    <property type="component" value="Chromosome"/>
</dbReference>
<dbReference type="GO" id="GO:0046872">
    <property type="term" value="F:metal ion binding"/>
    <property type="evidence" value="ECO:0007669"/>
    <property type="project" value="UniProtKB-KW"/>
</dbReference>
<keyword evidence="5" id="KW-0547">Nucleotide-binding</keyword>
<sequence>MTRADLIMMTEQHHYSAYKDAAAVTSLAPGRVNLIGEHTDYNNGHVLPVAIDFYTCVTGHASEDLTVKVTALDFQGAKDEFSLDRLEISIVEQGDWSTYVRGIFAVLKTEGYPVQGCRLTVSGNIPKGSGLSSSASMTVAVLNLVNSLFDLNLSPKRIAILCQRVENDYVGCACGIMDQLSSACGIAGKALLIDCENLSLTPASLPHDCTLVIVNSNLPRKLVESAYNERRTTCQEAASLLQAKSLREISYAHFLEEQNILPLLHQKRARHVITENDRTLSMKHAMEQSDYAKIAHLMRQSHVSMRDDFDITTPEIDDLVNIIDTYLDDRGGVRMTGGGFGGCVIALVPTSLTKGLRSQVEKNYNKRTGLTESIYICKAGSGMEIL</sequence>
<evidence type="ECO:0000256" key="9">
    <source>
        <dbReference type="ARBA" id="ARBA00023144"/>
    </source>
</evidence>
<dbReference type="InterPro" id="IPR019539">
    <property type="entry name" value="GalKase_N"/>
</dbReference>